<accession>A0A0E9X281</accession>
<name>A0A0E9X281_ANGAN</name>
<reference evidence="1" key="1">
    <citation type="submission" date="2014-11" db="EMBL/GenBank/DDBJ databases">
        <authorList>
            <person name="Amaro Gonzalez C."/>
        </authorList>
    </citation>
    <scope>NUCLEOTIDE SEQUENCE</scope>
</reference>
<sequence>MNKCSSSTAIRHQPVCFTLALANQRTGMPPLKIAIVRPSQGSFMKGTKRRNNYDCFEASSIKKHYECL</sequence>
<dbReference type="EMBL" id="GBXM01011878">
    <property type="protein sequence ID" value="JAH96699.1"/>
    <property type="molecule type" value="Transcribed_RNA"/>
</dbReference>
<dbReference type="AlphaFoldDB" id="A0A0E9X281"/>
<evidence type="ECO:0000313" key="1">
    <source>
        <dbReference type="EMBL" id="JAH96699.1"/>
    </source>
</evidence>
<reference evidence="1" key="2">
    <citation type="journal article" date="2015" name="Fish Shellfish Immunol.">
        <title>Early steps in the European eel (Anguilla anguilla)-Vibrio vulnificus interaction in the gills: Role of the RtxA13 toxin.</title>
        <authorList>
            <person name="Callol A."/>
            <person name="Pajuelo D."/>
            <person name="Ebbesson L."/>
            <person name="Teles M."/>
            <person name="MacKenzie S."/>
            <person name="Amaro C."/>
        </authorList>
    </citation>
    <scope>NUCLEOTIDE SEQUENCE</scope>
</reference>
<proteinExistence type="predicted"/>
<organism evidence="1">
    <name type="scientific">Anguilla anguilla</name>
    <name type="common">European freshwater eel</name>
    <name type="synonym">Muraena anguilla</name>
    <dbReference type="NCBI Taxonomy" id="7936"/>
    <lineage>
        <taxon>Eukaryota</taxon>
        <taxon>Metazoa</taxon>
        <taxon>Chordata</taxon>
        <taxon>Craniata</taxon>
        <taxon>Vertebrata</taxon>
        <taxon>Euteleostomi</taxon>
        <taxon>Actinopterygii</taxon>
        <taxon>Neopterygii</taxon>
        <taxon>Teleostei</taxon>
        <taxon>Anguilliformes</taxon>
        <taxon>Anguillidae</taxon>
        <taxon>Anguilla</taxon>
    </lineage>
</organism>
<protein>
    <submittedName>
        <fullName evidence="1">Uncharacterized protein</fullName>
    </submittedName>
</protein>